<sequence length="97" mass="11028">MFEHREDLSRHEGVSAKKKNSTGVEPNREITPKKSVSRKNLSAILETLSPSKRSLFEKRGVIRSTHKVAFLEELELGETSTPKKKKKKNKASRVGKR</sequence>
<protein>
    <submittedName>
        <fullName evidence="2">Uncharacterized protein</fullName>
    </submittedName>
</protein>
<organism evidence="2 3">
    <name type="scientific">Basidiobolus ranarum</name>
    <dbReference type="NCBI Taxonomy" id="34480"/>
    <lineage>
        <taxon>Eukaryota</taxon>
        <taxon>Fungi</taxon>
        <taxon>Fungi incertae sedis</taxon>
        <taxon>Zoopagomycota</taxon>
        <taxon>Entomophthoromycotina</taxon>
        <taxon>Basidiobolomycetes</taxon>
        <taxon>Basidiobolales</taxon>
        <taxon>Basidiobolaceae</taxon>
        <taxon>Basidiobolus</taxon>
    </lineage>
</organism>
<comment type="caution">
    <text evidence="2">The sequence shown here is derived from an EMBL/GenBank/DDBJ whole genome shotgun (WGS) entry which is preliminary data.</text>
</comment>
<evidence type="ECO:0000313" key="2">
    <source>
        <dbReference type="EMBL" id="KAK9759915.1"/>
    </source>
</evidence>
<feature type="region of interest" description="Disordered" evidence="1">
    <location>
        <begin position="74"/>
        <end position="97"/>
    </location>
</feature>
<feature type="compositionally biased region" description="Basic and acidic residues" evidence="1">
    <location>
        <begin position="1"/>
        <end position="15"/>
    </location>
</feature>
<evidence type="ECO:0000313" key="3">
    <source>
        <dbReference type="Proteomes" id="UP001479436"/>
    </source>
</evidence>
<accession>A0ABR2WEI8</accession>
<feature type="compositionally biased region" description="Basic residues" evidence="1">
    <location>
        <begin position="82"/>
        <end position="97"/>
    </location>
</feature>
<gene>
    <name evidence="2" type="ORF">K7432_016583</name>
</gene>
<proteinExistence type="predicted"/>
<keyword evidence="3" id="KW-1185">Reference proteome</keyword>
<dbReference type="EMBL" id="JASJQH010002835">
    <property type="protein sequence ID" value="KAK9759915.1"/>
    <property type="molecule type" value="Genomic_DNA"/>
</dbReference>
<feature type="region of interest" description="Disordered" evidence="1">
    <location>
        <begin position="1"/>
        <end position="39"/>
    </location>
</feature>
<name>A0ABR2WEI8_9FUNG</name>
<evidence type="ECO:0000256" key="1">
    <source>
        <dbReference type="SAM" id="MobiDB-lite"/>
    </source>
</evidence>
<reference evidence="2 3" key="1">
    <citation type="submission" date="2023-04" db="EMBL/GenBank/DDBJ databases">
        <title>Genome of Basidiobolus ranarum AG-B5.</title>
        <authorList>
            <person name="Stajich J.E."/>
            <person name="Carter-House D."/>
            <person name="Gryganskyi A."/>
        </authorList>
    </citation>
    <scope>NUCLEOTIDE SEQUENCE [LARGE SCALE GENOMIC DNA]</scope>
    <source>
        <strain evidence="2 3">AG-B5</strain>
    </source>
</reference>
<dbReference type="Proteomes" id="UP001479436">
    <property type="component" value="Unassembled WGS sequence"/>
</dbReference>